<accession>A0ACB9YSV4</accession>
<organism evidence="1 2">
    <name type="scientific">Hypoxylon rubiginosum</name>
    <dbReference type="NCBI Taxonomy" id="110542"/>
    <lineage>
        <taxon>Eukaryota</taxon>
        <taxon>Fungi</taxon>
        <taxon>Dikarya</taxon>
        <taxon>Ascomycota</taxon>
        <taxon>Pezizomycotina</taxon>
        <taxon>Sordariomycetes</taxon>
        <taxon>Xylariomycetidae</taxon>
        <taxon>Xylariales</taxon>
        <taxon>Hypoxylaceae</taxon>
        <taxon>Hypoxylon</taxon>
    </lineage>
</organism>
<dbReference type="Proteomes" id="UP001497700">
    <property type="component" value="Unassembled WGS sequence"/>
</dbReference>
<proteinExistence type="predicted"/>
<keyword evidence="2" id="KW-1185">Reference proteome</keyword>
<comment type="caution">
    <text evidence="1">The sequence shown here is derived from an EMBL/GenBank/DDBJ whole genome shotgun (WGS) entry which is preliminary data.</text>
</comment>
<gene>
    <name evidence="1" type="ORF">F4820DRAFT_460354</name>
</gene>
<protein>
    <submittedName>
        <fullName evidence="1">Uncharacterized protein</fullName>
    </submittedName>
</protein>
<evidence type="ECO:0000313" key="2">
    <source>
        <dbReference type="Proteomes" id="UP001497700"/>
    </source>
</evidence>
<sequence>MAVRLPPMSSQDGDDGRDAAYEYDGATRGASCPAEYTRVRPSAFPSLHRLFICDTDFYRNPHSHCTSPIAFRTSPMDHPSRVLAQAREHLEALKQSGLSRDALLALLEEDSQQQRQQAMIAEAIAQAIPNFSYRDINPSPPYSQPHGQRSSVSSSRSSCSSRDSVFSSASARSSISSTTAPATDAKFWCTSCDKTFKRKFDWKRHEEEFHERSRKYPCPNCNQSFWGANTMNQHHKSAHGCKTCPHADTVVKHLRKRKAWGCGFCAAMHGKFEKHIDHVAAHFESGSTKADWMHSNVIYGLLHQHLIHEAWKALVAAKQSTFNGHQPMFSWSPESTGRAQGFVENENPGQLQDLLEFFDGTKESAESIVEMAYTCVHVIFRPRSTSVTQGVPQSPPGSTSPINTSKHISVQPRTPSMPRRSASTSALPGINRQSRRAPSADSRHISTVPSQVPNLNLTIPQVPSHHHHLQHQQQQPVLDAYQSFSMMQSAQQQQRYAPPPHTTTDKALPPAPLAPTPTSPMQLDFPLFGNDDAGMLPPLDLASDDWRSFASTLVEEEELQQHQQQHALGSHEFPISWDDLGQFQTNPC</sequence>
<dbReference type="EMBL" id="MU393530">
    <property type="protein sequence ID" value="KAI4862263.1"/>
    <property type="molecule type" value="Genomic_DNA"/>
</dbReference>
<evidence type="ECO:0000313" key="1">
    <source>
        <dbReference type="EMBL" id="KAI4862263.1"/>
    </source>
</evidence>
<name>A0ACB9YSV4_9PEZI</name>
<reference evidence="1 2" key="1">
    <citation type="journal article" date="2022" name="New Phytol.">
        <title>Ecological generalism drives hyperdiversity of secondary metabolite gene clusters in xylarialean endophytes.</title>
        <authorList>
            <person name="Franco M.E.E."/>
            <person name="Wisecaver J.H."/>
            <person name="Arnold A.E."/>
            <person name="Ju Y.M."/>
            <person name="Slot J.C."/>
            <person name="Ahrendt S."/>
            <person name="Moore L.P."/>
            <person name="Eastman K.E."/>
            <person name="Scott K."/>
            <person name="Konkel Z."/>
            <person name="Mondo S.J."/>
            <person name="Kuo A."/>
            <person name="Hayes R.D."/>
            <person name="Haridas S."/>
            <person name="Andreopoulos B."/>
            <person name="Riley R."/>
            <person name="LaButti K."/>
            <person name="Pangilinan J."/>
            <person name="Lipzen A."/>
            <person name="Amirebrahimi M."/>
            <person name="Yan J."/>
            <person name="Adam C."/>
            <person name="Keymanesh K."/>
            <person name="Ng V."/>
            <person name="Louie K."/>
            <person name="Northen T."/>
            <person name="Drula E."/>
            <person name="Henrissat B."/>
            <person name="Hsieh H.M."/>
            <person name="Youens-Clark K."/>
            <person name="Lutzoni F."/>
            <person name="Miadlikowska J."/>
            <person name="Eastwood D.C."/>
            <person name="Hamelin R.C."/>
            <person name="Grigoriev I.V."/>
            <person name="U'Ren J.M."/>
        </authorList>
    </citation>
    <scope>NUCLEOTIDE SEQUENCE [LARGE SCALE GENOMIC DNA]</scope>
    <source>
        <strain evidence="1 2">CBS 119005</strain>
    </source>
</reference>